<proteinExistence type="predicted"/>
<dbReference type="AlphaFoldDB" id="A0A0L8J0Y2"/>
<sequence length="78" mass="7624">MALAVLRVAALMGAVASLVLFAPGAAAPAQAAPRGVLSGGAASQAVAAVDSACRQIGTPYSWGNDQARDDNGTVIPDC</sequence>
<evidence type="ECO:0008006" key="5">
    <source>
        <dbReference type="Google" id="ProtNLM"/>
    </source>
</evidence>
<keyword evidence="2" id="KW-0732">Signal</keyword>
<feature type="chain" id="PRO_5005584924" description="Excalibur calcium-binding domain-containing protein" evidence="2">
    <location>
        <begin position="32"/>
        <end position="78"/>
    </location>
</feature>
<dbReference type="RefSeq" id="WP_033201667.1">
    <property type="nucleotide sequence ID" value="NZ_LGUP01000414.1"/>
</dbReference>
<feature type="region of interest" description="Disordered" evidence="1">
    <location>
        <begin position="59"/>
        <end position="78"/>
    </location>
</feature>
<protein>
    <recommendedName>
        <fullName evidence="5">Excalibur calcium-binding domain-containing protein</fullName>
    </recommendedName>
</protein>
<dbReference type="Proteomes" id="UP000037023">
    <property type="component" value="Unassembled WGS sequence"/>
</dbReference>
<evidence type="ECO:0000256" key="1">
    <source>
        <dbReference type="SAM" id="MobiDB-lite"/>
    </source>
</evidence>
<evidence type="ECO:0000256" key="2">
    <source>
        <dbReference type="SAM" id="SignalP"/>
    </source>
</evidence>
<dbReference type="EMBL" id="LGUP01000414">
    <property type="protein sequence ID" value="KOG07457.1"/>
    <property type="molecule type" value="Genomic_DNA"/>
</dbReference>
<gene>
    <name evidence="3" type="ORF">ADK34_40340</name>
</gene>
<accession>A0A0L8J0Y2</accession>
<evidence type="ECO:0000313" key="3">
    <source>
        <dbReference type="EMBL" id="KOG07457.1"/>
    </source>
</evidence>
<organism evidence="3 4">
    <name type="scientific">Streptomyces viridochromogenes</name>
    <dbReference type="NCBI Taxonomy" id="1938"/>
    <lineage>
        <taxon>Bacteria</taxon>
        <taxon>Bacillati</taxon>
        <taxon>Actinomycetota</taxon>
        <taxon>Actinomycetes</taxon>
        <taxon>Kitasatosporales</taxon>
        <taxon>Streptomycetaceae</taxon>
        <taxon>Streptomyces</taxon>
    </lineage>
</organism>
<reference evidence="3 4" key="1">
    <citation type="submission" date="2015-06" db="EMBL/GenBank/DDBJ databases">
        <authorList>
            <person name="Hoefler B.C."/>
            <person name="Straight P.D."/>
        </authorList>
    </citation>
    <scope>NUCLEOTIDE SEQUENCE [LARGE SCALE GENOMIC DNA]</scope>
    <source>
        <strain evidence="3 4">NRRL 3427</strain>
    </source>
</reference>
<comment type="caution">
    <text evidence="3">The sequence shown here is derived from an EMBL/GenBank/DDBJ whole genome shotgun (WGS) entry which is preliminary data.</text>
</comment>
<dbReference type="PATRIC" id="fig|1938.6.peg.8686"/>
<feature type="signal peptide" evidence="2">
    <location>
        <begin position="1"/>
        <end position="31"/>
    </location>
</feature>
<name>A0A0L8J0Y2_STRVR</name>
<dbReference type="Gene3D" id="3.90.1720.10">
    <property type="entry name" value="endopeptidase domain like (from Nostoc punctiforme)"/>
    <property type="match status" value="1"/>
</dbReference>
<evidence type="ECO:0000313" key="4">
    <source>
        <dbReference type="Proteomes" id="UP000037023"/>
    </source>
</evidence>